<keyword evidence="1" id="KW-0472">Membrane</keyword>
<evidence type="ECO:0000256" key="1">
    <source>
        <dbReference type="SAM" id="Phobius"/>
    </source>
</evidence>
<dbReference type="EMBL" id="JBHTJH010000017">
    <property type="protein sequence ID" value="MFD0863257.1"/>
    <property type="molecule type" value="Genomic_DNA"/>
</dbReference>
<accession>A0ABW3D1S9</accession>
<gene>
    <name evidence="2" type="ORF">ACFQ1M_13670</name>
</gene>
<dbReference type="InterPro" id="IPR047690">
    <property type="entry name" value="IPExxxVDY_fam"/>
</dbReference>
<feature type="transmembrane region" description="Helical" evidence="1">
    <location>
        <begin position="16"/>
        <end position="34"/>
    </location>
</feature>
<dbReference type="NCBIfam" id="NF033205">
    <property type="entry name" value="IPExxxVDY"/>
    <property type="match status" value="1"/>
</dbReference>
<reference evidence="3" key="1">
    <citation type="journal article" date="2019" name="Int. J. Syst. Evol. Microbiol.">
        <title>The Global Catalogue of Microorganisms (GCM) 10K type strain sequencing project: providing services to taxonomists for standard genome sequencing and annotation.</title>
        <authorList>
            <consortium name="The Broad Institute Genomics Platform"/>
            <consortium name="The Broad Institute Genome Sequencing Center for Infectious Disease"/>
            <person name="Wu L."/>
            <person name="Ma J."/>
        </authorList>
    </citation>
    <scope>NUCLEOTIDE SEQUENCE [LARGE SCALE GENOMIC DNA]</scope>
    <source>
        <strain evidence="3">CCUG 62952</strain>
    </source>
</reference>
<keyword evidence="1" id="KW-0812">Transmembrane</keyword>
<organism evidence="2 3">
    <name type="scientific">Sungkyunkwania multivorans</name>
    <dbReference type="NCBI Taxonomy" id="1173618"/>
    <lineage>
        <taxon>Bacteria</taxon>
        <taxon>Pseudomonadati</taxon>
        <taxon>Bacteroidota</taxon>
        <taxon>Flavobacteriia</taxon>
        <taxon>Flavobacteriales</taxon>
        <taxon>Flavobacteriaceae</taxon>
        <taxon>Sungkyunkwania</taxon>
    </lineage>
</organism>
<protein>
    <submittedName>
        <fullName evidence="2">IPExxxVDY family protein</fullName>
    </submittedName>
</protein>
<evidence type="ECO:0000313" key="3">
    <source>
        <dbReference type="Proteomes" id="UP001596978"/>
    </source>
</evidence>
<name>A0ABW3D1S9_9FLAO</name>
<evidence type="ECO:0000313" key="2">
    <source>
        <dbReference type="EMBL" id="MFD0863257.1"/>
    </source>
</evidence>
<keyword evidence="1" id="KW-1133">Transmembrane helix</keyword>
<sequence length="156" mass="18627">MGVQHLVIDDFEEEDFLLIAIHCSLPAYQIAFLLNRHLNMRFKRTDMDLRLYKQDAQYQLYLWHDDFEDVDWSLVANSCRQRQETHEAATLFETTNTNETINYLIPEEKKIDYFIKVNGQTKNFESVLAQIRHIPQIITAYTIEMNQLKSKNHLIF</sequence>
<proteinExistence type="predicted"/>
<dbReference type="RefSeq" id="WP_386409132.1">
    <property type="nucleotide sequence ID" value="NZ_JBHTJH010000017.1"/>
</dbReference>
<keyword evidence="3" id="KW-1185">Reference proteome</keyword>
<dbReference type="Proteomes" id="UP001596978">
    <property type="component" value="Unassembled WGS sequence"/>
</dbReference>
<comment type="caution">
    <text evidence="2">The sequence shown here is derived from an EMBL/GenBank/DDBJ whole genome shotgun (WGS) entry which is preliminary data.</text>
</comment>